<sequence>MTVLPTASSADRADQQTFVSDADRELGLDAAAVHAGASEHSIDTADLSDRIDQAWSVPSADDDLSCLAY</sequence>
<organism evidence="1 2">
    <name type="scientific">Nocardia asteroides NBRC 15531</name>
    <dbReference type="NCBI Taxonomy" id="1110697"/>
    <lineage>
        <taxon>Bacteria</taxon>
        <taxon>Bacillati</taxon>
        <taxon>Actinomycetota</taxon>
        <taxon>Actinomycetes</taxon>
        <taxon>Mycobacteriales</taxon>
        <taxon>Nocardiaceae</taxon>
        <taxon>Nocardia</taxon>
    </lineage>
</organism>
<evidence type="ECO:0000313" key="2">
    <source>
        <dbReference type="Proteomes" id="UP000017048"/>
    </source>
</evidence>
<dbReference type="Proteomes" id="UP000017048">
    <property type="component" value="Unassembled WGS sequence"/>
</dbReference>
<dbReference type="eggNOG" id="ENOG5032CKI">
    <property type="taxonomic scope" value="Bacteria"/>
</dbReference>
<comment type="caution">
    <text evidence="1">The sequence shown here is derived from an EMBL/GenBank/DDBJ whole genome shotgun (WGS) entry which is preliminary data.</text>
</comment>
<name>U5E3A0_NOCAS</name>
<keyword evidence="2" id="KW-1185">Reference proteome</keyword>
<reference evidence="1 2" key="1">
    <citation type="journal article" date="2014" name="BMC Genomics">
        <title>Genome based analysis of type-I polyketide synthase and nonribosomal peptide synthetase gene clusters in seven strains of five representative Nocardia species.</title>
        <authorList>
            <person name="Komaki H."/>
            <person name="Ichikawa N."/>
            <person name="Hosoyama A."/>
            <person name="Takahashi-Nakaguchi A."/>
            <person name="Matsuzawa T."/>
            <person name="Suzuki K."/>
            <person name="Fujita N."/>
            <person name="Gonoi T."/>
        </authorList>
    </citation>
    <scope>NUCLEOTIDE SEQUENCE [LARGE SCALE GENOMIC DNA]</scope>
    <source>
        <strain evidence="1 2">NBRC 15531</strain>
    </source>
</reference>
<protein>
    <submittedName>
        <fullName evidence="1">Uncharacterized protein</fullName>
    </submittedName>
</protein>
<proteinExistence type="predicted"/>
<dbReference type="RefSeq" id="WP_019050593.1">
    <property type="nucleotide sequence ID" value="NZ_BAFO02000008.1"/>
</dbReference>
<gene>
    <name evidence="1" type="ORF">NCAST_08_00380</name>
</gene>
<accession>U5E3A0</accession>
<dbReference type="AlphaFoldDB" id="U5E3A0"/>
<dbReference type="EMBL" id="BAFO02000008">
    <property type="protein sequence ID" value="GAD82167.1"/>
    <property type="molecule type" value="Genomic_DNA"/>
</dbReference>
<evidence type="ECO:0000313" key="1">
    <source>
        <dbReference type="EMBL" id="GAD82167.1"/>
    </source>
</evidence>
<dbReference type="GeneID" id="91520016"/>
<dbReference type="STRING" id="1824.SAMN05444423_105334"/>